<organism evidence="2 3">
    <name type="scientific">Gottfriedia luciferensis</name>
    <dbReference type="NCBI Taxonomy" id="178774"/>
    <lineage>
        <taxon>Bacteria</taxon>
        <taxon>Bacillati</taxon>
        <taxon>Bacillota</taxon>
        <taxon>Bacilli</taxon>
        <taxon>Bacillales</taxon>
        <taxon>Bacillaceae</taxon>
        <taxon>Gottfriedia</taxon>
    </lineage>
</organism>
<keyword evidence="1" id="KW-0812">Transmembrane</keyword>
<evidence type="ECO:0000313" key="2">
    <source>
        <dbReference type="EMBL" id="ODG90149.1"/>
    </source>
</evidence>
<gene>
    <name evidence="2" type="ORF">BED47_12485</name>
</gene>
<keyword evidence="1" id="KW-1133">Transmembrane helix</keyword>
<evidence type="ECO:0000313" key="3">
    <source>
        <dbReference type="Proteomes" id="UP000094580"/>
    </source>
</evidence>
<dbReference type="EMBL" id="MDKC01000035">
    <property type="protein sequence ID" value="ODG90149.1"/>
    <property type="molecule type" value="Genomic_DNA"/>
</dbReference>
<protein>
    <submittedName>
        <fullName evidence="2">Uncharacterized protein</fullName>
    </submittedName>
</protein>
<reference evidence="2 3" key="1">
    <citation type="submission" date="2016-07" db="EMBL/GenBank/DDBJ databases">
        <authorList>
            <person name="Townsley L."/>
            <person name="Shank E.A."/>
        </authorList>
    </citation>
    <scope>NUCLEOTIDE SEQUENCE [LARGE SCALE GENOMIC DNA]</scope>
    <source>
        <strain evidence="2 3">CH01</strain>
    </source>
</reference>
<sequence length="256" mass="28638">MKKNSIIFSVLVTIAFSSLIYYYINNEKPNKQNNTANIMEENKDLIKSSDDNKSNPSNYPLNNQSNKIETVIASASLFGNFDRVEDLMKDSDLVVKGTVKSVEPYVVKNNAGIGRPYTKLTFKIKHVLSGDKNLKGKTISILEYGGIISKKDFGLDKKFKDLSNSELQEKLEVSLEGIPNSKAGQNMVAFLVDDKDAINTESKLYGIRGAYKGRFTQDTKTKKYKRGIPKNVTTEEEGTELKINDAVTELNNQLES</sequence>
<accession>A0ABX2ZNU2</accession>
<feature type="transmembrane region" description="Helical" evidence="1">
    <location>
        <begin position="6"/>
        <end position="24"/>
    </location>
</feature>
<comment type="caution">
    <text evidence="2">The sequence shown here is derived from an EMBL/GenBank/DDBJ whole genome shotgun (WGS) entry which is preliminary data.</text>
</comment>
<dbReference type="Proteomes" id="UP000094580">
    <property type="component" value="Unassembled WGS sequence"/>
</dbReference>
<evidence type="ECO:0000256" key="1">
    <source>
        <dbReference type="SAM" id="Phobius"/>
    </source>
</evidence>
<keyword evidence="1" id="KW-0472">Membrane</keyword>
<proteinExistence type="predicted"/>
<keyword evidence="3" id="KW-1185">Reference proteome</keyword>
<dbReference type="RefSeq" id="WP_069035042.1">
    <property type="nucleotide sequence ID" value="NZ_MDKC01000035.1"/>
</dbReference>
<name>A0ABX2ZNU2_9BACI</name>